<dbReference type="SUPFAM" id="SSF46785">
    <property type="entry name" value="Winged helix' DNA-binding domain"/>
    <property type="match status" value="1"/>
</dbReference>
<dbReference type="KEGG" id="mcos:GM418_27860"/>
<accession>A0A6I6KAX2</accession>
<dbReference type="CDD" id="cd00090">
    <property type="entry name" value="HTH_ARSR"/>
    <property type="match status" value="1"/>
</dbReference>
<protein>
    <submittedName>
        <fullName evidence="2">Helix-turn-helix domain-containing protein</fullName>
    </submittedName>
</protein>
<dbReference type="Proteomes" id="UP000428260">
    <property type="component" value="Chromosome"/>
</dbReference>
<evidence type="ECO:0000313" key="2">
    <source>
        <dbReference type="EMBL" id="QGY47344.1"/>
    </source>
</evidence>
<keyword evidence="3" id="KW-1185">Reference proteome</keyword>
<dbReference type="InterPro" id="IPR011991">
    <property type="entry name" value="ArsR-like_HTH"/>
</dbReference>
<dbReference type="AlphaFoldDB" id="A0A6I6KAX2"/>
<dbReference type="GO" id="GO:0006355">
    <property type="term" value="P:regulation of DNA-templated transcription"/>
    <property type="evidence" value="ECO:0007669"/>
    <property type="project" value="UniProtKB-ARBA"/>
</dbReference>
<feature type="domain" description="Winged helix DNA-binding" evidence="1">
    <location>
        <begin position="33"/>
        <end position="112"/>
    </location>
</feature>
<evidence type="ECO:0000259" key="1">
    <source>
        <dbReference type="Pfam" id="PF13601"/>
    </source>
</evidence>
<dbReference type="InterPro" id="IPR027395">
    <property type="entry name" value="WH_DNA-bd_dom"/>
</dbReference>
<dbReference type="PANTHER" id="PTHR37318:SF1">
    <property type="entry name" value="BSL7504 PROTEIN"/>
    <property type="match status" value="1"/>
</dbReference>
<dbReference type="InterPro" id="IPR036390">
    <property type="entry name" value="WH_DNA-bd_sf"/>
</dbReference>
<dbReference type="Pfam" id="PF13601">
    <property type="entry name" value="HTH_34"/>
    <property type="match status" value="1"/>
</dbReference>
<reference evidence="2 3" key="1">
    <citation type="submission" date="2019-11" db="EMBL/GenBank/DDBJ databases">
        <authorList>
            <person name="Zheng R.K."/>
            <person name="Sun C.M."/>
        </authorList>
    </citation>
    <scope>NUCLEOTIDE SEQUENCE [LARGE SCALE GENOMIC DNA]</scope>
    <source>
        <strain evidence="2 3">WC007</strain>
    </source>
</reference>
<dbReference type="InterPro" id="IPR036388">
    <property type="entry name" value="WH-like_DNA-bd_sf"/>
</dbReference>
<gene>
    <name evidence="2" type="ORF">GM418_27860</name>
</gene>
<dbReference type="EMBL" id="CP046401">
    <property type="protein sequence ID" value="QGY47344.1"/>
    <property type="molecule type" value="Genomic_DNA"/>
</dbReference>
<name>A0A6I6KAX2_9BACT</name>
<dbReference type="PANTHER" id="PTHR37318">
    <property type="entry name" value="BSL7504 PROTEIN"/>
    <property type="match status" value="1"/>
</dbReference>
<proteinExistence type="predicted"/>
<sequence length="115" mass="12907">MGQLCISDTNIKQKPKIVKNSFQNLNKAFDNKIRLGIMSVLSVNSRASFNHLKEVLEVTDGNLASHLKSLENTGYITVNKTFKNRKPNTTYKITTTGSNAFAQHLQALEEILKQL</sequence>
<organism evidence="2 3">
    <name type="scientific">Maribellus comscasis</name>
    <dbReference type="NCBI Taxonomy" id="2681766"/>
    <lineage>
        <taxon>Bacteria</taxon>
        <taxon>Pseudomonadati</taxon>
        <taxon>Bacteroidota</taxon>
        <taxon>Bacteroidia</taxon>
        <taxon>Marinilabiliales</taxon>
        <taxon>Prolixibacteraceae</taxon>
        <taxon>Maribellus</taxon>
    </lineage>
</organism>
<evidence type="ECO:0000313" key="3">
    <source>
        <dbReference type="Proteomes" id="UP000428260"/>
    </source>
</evidence>
<dbReference type="Gene3D" id="1.10.10.10">
    <property type="entry name" value="Winged helix-like DNA-binding domain superfamily/Winged helix DNA-binding domain"/>
    <property type="match status" value="1"/>
</dbReference>